<feature type="repeat" description="Lumazine-binding" evidence="2">
    <location>
        <begin position="98"/>
        <end position="194"/>
    </location>
</feature>
<dbReference type="GO" id="GO:0004746">
    <property type="term" value="F:riboflavin synthase activity"/>
    <property type="evidence" value="ECO:0007669"/>
    <property type="project" value="UniProtKB-EC"/>
</dbReference>
<evidence type="ECO:0000256" key="1">
    <source>
        <dbReference type="NCBIfam" id="TIGR00187"/>
    </source>
</evidence>
<protein>
    <recommendedName>
        <fullName evidence="1">Riboflavin synthase</fullName>
        <ecNumber evidence="1">2.5.1.9</ecNumber>
    </recommendedName>
</protein>
<dbReference type="NCBIfam" id="NF009566">
    <property type="entry name" value="PRK13020.1"/>
    <property type="match status" value="1"/>
</dbReference>
<evidence type="ECO:0000313" key="4">
    <source>
        <dbReference type="EMBL" id="MBU9764903.1"/>
    </source>
</evidence>
<dbReference type="Pfam" id="PF00677">
    <property type="entry name" value="Lum_binding"/>
    <property type="match status" value="2"/>
</dbReference>
<sequence length="199" mass="20639">MFTGIVEELGVLVDKAELTDAARFTIRGPVVTADAGHGDSIAVNGVCLTVVDVLPDGAFTADVMGETLNRSSLGAVGVGSQVNLERAAAVNSRLGGHIVQGHVDGTGTVISRTPHEHWEVVRIGLPATLSRYVVEKGSITVDGVSLTVSAVGDDWFEVSLIPTTRELTTLGQAAVGATVNLEVDIIAKYVERLIAGPGE</sequence>
<dbReference type="EC" id="2.5.1.9" evidence="1"/>
<dbReference type="NCBIfam" id="TIGR00187">
    <property type="entry name" value="ribE"/>
    <property type="match status" value="1"/>
</dbReference>
<feature type="repeat" description="Lumazine-binding" evidence="2">
    <location>
        <begin position="1"/>
        <end position="97"/>
    </location>
</feature>
<dbReference type="PANTHER" id="PTHR21098:SF12">
    <property type="entry name" value="RIBOFLAVIN SYNTHASE"/>
    <property type="match status" value="1"/>
</dbReference>
<dbReference type="Proteomes" id="UP000812982">
    <property type="component" value="Unassembled WGS sequence"/>
</dbReference>
<dbReference type="NCBIfam" id="NF006767">
    <property type="entry name" value="PRK09289.1"/>
    <property type="match status" value="1"/>
</dbReference>
<proteinExistence type="predicted"/>
<evidence type="ECO:0000259" key="3">
    <source>
        <dbReference type="PROSITE" id="PS51177"/>
    </source>
</evidence>
<feature type="domain" description="Lumazine-binding" evidence="3">
    <location>
        <begin position="98"/>
        <end position="194"/>
    </location>
</feature>
<organism evidence="4 5">
    <name type="scientific">[Mycobacterium] fortunisiensis</name>
    <dbReference type="NCBI Taxonomy" id="2600579"/>
    <lineage>
        <taxon>Bacteria</taxon>
        <taxon>Bacillati</taxon>
        <taxon>Actinomycetota</taxon>
        <taxon>Actinomycetes</taxon>
        <taxon>Mycobacteriales</taxon>
        <taxon>Mycobacteriaceae</taxon>
        <taxon>Mycolicibacterium</taxon>
    </lineage>
</organism>
<name>A0ABS6KN19_9MYCO</name>
<dbReference type="PROSITE" id="PS51177">
    <property type="entry name" value="LUMAZINE_BIND"/>
    <property type="match status" value="2"/>
</dbReference>
<evidence type="ECO:0000313" key="5">
    <source>
        <dbReference type="Proteomes" id="UP000812982"/>
    </source>
</evidence>
<keyword evidence="5" id="KW-1185">Reference proteome</keyword>
<comment type="caution">
    <text evidence="4">The sequence shown here is derived from an EMBL/GenBank/DDBJ whole genome shotgun (WGS) entry which is preliminary data.</text>
</comment>
<gene>
    <name evidence="4" type="ORF">FR943_13760</name>
</gene>
<dbReference type="InterPro" id="IPR001783">
    <property type="entry name" value="Lumazine-bd"/>
</dbReference>
<dbReference type="CDD" id="cd00402">
    <property type="entry name" value="Riboflavin_synthase_like"/>
    <property type="match status" value="1"/>
</dbReference>
<dbReference type="PIRSF" id="PIRSF000498">
    <property type="entry name" value="Riboflavin_syn_A"/>
    <property type="match status" value="1"/>
</dbReference>
<dbReference type="InterPro" id="IPR026017">
    <property type="entry name" value="Lumazine-bd_dom"/>
</dbReference>
<accession>A0ABS6KN19</accession>
<dbReference type="EMBL" id="VOMB01000016">
    <property type="protein sequence ID" value="MBU9764903.1"/>
    <property type="molecule type" value="Genomic_DNA"/>
</dbReference>
<dbReference type="RefSeq" id="WP_217157902.1">
    <property type="nucleotide sequence ID" value="NZ_VOMB01000016.1"/>
</dbReference>
<reference evidence="4 5" key="1">
    <citation type="journal article" date="2021" name="Sci. Rep.">
        <title>Phenotypic and genomic hallmarks of a novel, potentially pathogenic rapidly growing Mycobacterium species related to the Mycobacterium fortuitum complex.</title>
        <authorList>
            <person name="Gharbi R."/>
            <person name="Khanna V."/>
            <person name="Frigui W."/>
            <person name="Mhenni B."/>
            <person name="Brosch R."/>
            <person name="Mardassi H."/>
        </authorList>
    </citation>
    <scope>NUCLEOTIDE SEQUENCE [LARGE SCALE GENOMIC DNA]</scope>
    <source>
        <strain evidence="4 5">TNTM28</strain>
    </source>
</reference>
<dbReference type="PANTHER" id="PTHR21098">
    <property type="entry name" value="RIBOFLAVIN SYNTHASE ALPHA CHAIN"/>
    <property type="match status" value="1"/>
</dbReference>
<feature type="domain" description="Lumazine-binding" evidence="3">
    <location>
        <begin position="1"/>
        <end position="97"/>
    </location>
</feature>
<evidence type="ECO:0000256" key="2">
    <source>
        <dbReference type="PROSITE-ProRule" id="PRU00524"/>
    </source>
</evidence>
<keyword evidence="4" id="KW-0808">Transferase</keyword>